<dbReference type="RefSeq" id="WP_345697583.1">
    <property type="nucleotide sequence ID" value="NZ_BAABIS010000001.1"/>
</dbReference>
<feature type="transmembrane region" description="Helical" evidence="6">
    <location>
        <begin position="123"/>
        <end position="152"/>
    </location>
</feature>
<evidence type="ECO:0000313" key="8">
    <source>
        <dbReference type="Proteomes" id="UP001501752"/>
    </source>
</evidence>
<keyword evidence="3 6" id="KW-0812">Transmembrane</keyword>
<feature type="transmembrane region" description="Helical" evidence="6">
    <location>
        <begin position="339"/>
        <end position="362"/>
    </location>
</feature>
<feature type="transmembrane region" description="Helical" evidence="6">
    <location>
        <begin position="92"/>
        <end position="111"/>
    </location>
</feature>
<evidence type="ECO:0000256" key="5">
    <source>
        <dbReference type="ARBA" id="ARBA00023136"/>
    </source>
</evidence>
<sequence length="442" mass="44482">MANPIAKVFAALPPGVRLILGGTVVLGASSYIYLALAGYSLDATDVAGVSVLWTVVMSVGYGLFTPVELELNRIVSARDVEGHGPLPAVRRVALFTAGVLALVLALVAAFARPLADRLFSGDLGLVLGLGGAMVGLAVSSVVRGVLAGLGLFRPYGAQLAVDGGLRIGLAALLPLAGLHSALAFSLILVVAPLAASLIGLRQVLADRRGGPAPAWGGVSRGVGLLIGSTLLSQLMVNAAVVSVKLLSPDDVVLVGALLSAVVLARVPLFAYAAIQASLVSTLSGSAAAGDHGEFRRTLLRTTAVVGLMCTAAGVPTVVLGPWLIQLLFNAGPALGCLDFLWLVLGTLCFMLATVFGQALLSLGRHQQQLLSWLAGTAVLVLVTLGPGDVGTRAELGYLAGAAVSAAGMLWSLFRSLPAGRPSAVAAPAPAEGPSSAAAVPGS</sequence>
<dbReference type="EMBL" id="BAABIS010000001">
    <property type="protein sequence ID" value="GAA4853096.1"/>
    <property type="molecule type" value="Genomic_DNA"/>
</dbReference>
<gene>
    <name evidence="7" type="ORF">GCM10023235_32940</name>
</gene>
<feature type="transmembrane region" description="Helical" evidence="6">
    <location>
        <begin position="172"/>
        <end position="200"/>
    </location>
</feature>
<dbReference type="Proteomes" id="UP001501752">
    <property type="component" value="Unassembled WGS sequence"/>
</dbReference>
<evidence type="ECO:0000313" key="7">
    <source>
        <dbReference type="EMBL" id="GAA4853096.1"/>
    </source>
</evidence>
<keyword evidence="8" id="KW-1185">Reference proteome</keyword>
<evidence type="ECO:0008006" key="9">
    <source>
        <dbReference type="Google" id="ProtNLM"/>
    </source>
</evidence>
<comment type="subcellular location">
    <subcellularLocation>
        <location evidence="1">Cell membrane</location>
        <topology evidence="1">Multi-pass membrane protein</topology>
    </subcellularLocation>
</comment>
<feature type="transmembrane region" description="Helical" evidence="6">
    <location>
        <begin position="221"/>
        <end position="240"/>
    </location>
</feature>
<proteinExistence type="predicted"/>
<evidence type="ECO:0000256" key="1">
    <source>
        <dbReference type="ARBA" id="ARBA00004651"/>
    </source>
</evidence>
<feature type="transmembrane region" description="Helical" evidence="6">
    <location>
        <begin position="252"/>
        <end position="274"/>
    </location>
</feature>
<evidence type="ECO:0000256" key="4">
    <source>
        <dbReference type="ARBA" id="ARBA00022989"/>
    </source>
</evidence>
<evidence type="ECO:0000256" key="2">
    <source>
        <dbReference type="ARBA" id="ARBA00022475"/>
    </source>
</evidence>
<feature type="transmembrane region" description="Helical" evidence="6">
    <location>
        <begin position="395"/>
        <end position="413"/>
    </location>
</feature>
<keyword evidence="4 6" id="KW-1133">Transmembrane helix</keyword>
<keyword evidence="5 6" id="KW-0472">Membrane</keyword>
<evidence type="ECO:0000256" key="6">
    <source>
        <dbReference type="SAM" id="Phobius"/>
    </source>
</evidence>
<feature type="transmembrane region" description="Helical" evidence="6">
    <location>
        <begin position="303"/>
        <end position="324"/>
    </location>
</feature>
<evidence type="ECO:0000256" key="3">
    <source>
        <dbReference type="ARBA" id="ARBA00022692"/>
    </source>
</evidence>
<dbReference type="PANTHER" id="PTHR30250:SF11">
    <property type="entry name" value="O-ANTIGEN TRANSPORTER-RELATED"/>
    <property type="match status" value="1"/>
</dbReference>
<dbReference type="PANTHER" id="PTHR30250">
    <property type="entry name" value="PST FAMILY PREDICTED COLANIC ACID TRANSPORTER"/>
    <property type="match status" value="1"/>
</dbReference>
<protein>
    <recommendedName>
        <fullName evidence="9">Polysaccharide biosynthesis protein</fullName>
    </recommendedName>
</protein>
<feature type="transmembrane region" description="Helical" evidence="6">
    <location>
        <begin position="46"/>
        <end position="64"/>
    </location>
</feature>
<organism evidence="7 8">
    <name type="scientific">Kitasatospora terrestris</name>
    <dbReference type="NCBI Taxonomy" id="258051"/>
    <lineage>
        <taxon>Bacteria</taxon>
        <taxon>Bacillati</taxon>
        <taxon>Actinomycetota</taxon>
        <taxon>Actinomycetes</taxon>
        <taxon>Kitasatosporales</taxon>
        <taxon>Streptomycetaceae</taxon>
        <taxon>Kitasatospora</taxon>
    </lineage>
</organism>
<feature type="transmembrane region" description="Helical" evidence="6">
    <location>
        <begin position="369"/>
        <end position="389"/>
    </location>
</feature>
<keyword evidence="2" id="KW-1003">Cell membrane</keyword>
<accession>A0ABP9DQI3</accession>
<dbReference type="InterPro" id="IPR050833">
    <property type="entry name" value="Poly_Biosynth_Transport"/>
</dbReference>
<feature type="transmembrane region" description="Helical" evidence="6">
    <location>
        <begin position="18"/>
        <end position="39"/>
    </location>
</feature>
<name>A0ABP9DQI3_9ACTN</name>
<comment type="caution">
    <text evidence="7">The sequence shown here is derived from an EMBL/GenBank/DDBJ whole genome shotgun (WGS) entry which is preliminary data.</text>
</comment>
<reference evidence="8" key="1">
    <citation type="journal article" date="2019" name="Int. J. Syst. Evol. Microbiol.">
        <title>The Global Catalogue of Microorganisms (GCM) 10K type strain sequencing project: providing services to taxonomists for standard genome sequencing and annotation.</title>
        <authorList>
            <consortium name="The Broad Institute Genomics Platform"/>
            <consortium name="The Broad Institute Genome Sequencing Center for Infectious Disease"/>
            <person name="Wu L."/>
            <person name="Ma J."/>
        </authorList>
    </citation>
    <scope>NUCLEOTIDE SEQUENCE [LARGE SCALE GENOMIC DNA]</scope>
    <source>
        <strain evidence="8">JCM 13006</strain>
    </source>
</reference>